<feature type="transmembrane region" description="Helical" evidence="6">
    <location>
        <begin position="44"/>
        <end position="61"/>
    </location>
</feature>
<keyword evidence="4 6" id="KW-1133">Transmembrane helix</keyword>
<evidence type="ECO:0000256" key="2">
    <source>
        <dbReference type="ARBA" id="ARBA00022448"/>
    </source>
</evidence>
<dbReference type="InterPro" id="IPR005829">
    <property type="entry name" value="Sugar_transporter_CS"/>
</dbReference>
<protein>
    <submittedName>
        <fullName evidence="8">Bicyclomycin resistance protein</fullName>
    </submittedName>
</protein>
<sequence>MGFPEFVVVIASIMALNPLAMDMMLPALPNIRSAFAIAEANRPQMVLSIFLVGFGVGQFVMGPLSDRFGRRPVLLGGMTVYTIAGLLAIMAPSFETLLLARALQGLGTAATRVIATSIVRDCYAGRRA</sequence>
<evidence type="ECO:0000313" key="9">
    <source>
        <dbReference type="Proteomes" id="UP000328092"/>
    </source>
</evidence>
<keyword evidence="5 6" id="KW-0472">Membrane</keyword>
<dbReference type="SUPFAM" id="SSF103473">
    <property type="entry name" value="MFS general substrate transporter"/>
    <property type="match status" value="1"/>
</dbReference>
<evidence type="ECO:0000259" key="7">
    <source>
        <dbReference type="PROSITE" id="PS50850"/>
    </source>
</evidence>
<dbReference type="InterPro" id="IPR011701">
    <property type="entry name" value="MFS"/>
</dbReference>
<keyword evidence="3 6" id="KW-0812">Transmembrane</keyword>
<dbReference type="PANTHER" id="PTHR23502:SF132">
    <property type="entry name" value="POLYAMINE TRANSPORTER 2-RELATED"/>
    <property type="match status" value="1"/>
</dbReference>
<dbReference type="GO" id="GO:0022857">
    <property type="term" value="F:transmembrane transporter activity"/>
    <property type="evidence" value="ECO:0007669"/>
    <property type="project" value="InterPro"/>
</dbReference>
<dbReference type="AlphaFoldDB" id="A0A508T5R1"/>
<keyword evidence="2" id="KW-0813">Transport</keyword>
<reference evidence="8" key="1">
    <citation type="submission" date="2019-02" db="EMBL/GenBank/DDBJ databases">
        <authorList>
            <person name="Pothier F.J."/>
        </authorList>
    </citation>
    <scope>NUCLEOTIDE SEQUENCE</scope>
    <source>
        <strain evidence="8">CI-1B</strain>
    </source>
</reference>
<evidence type="ECO:0000256" key="1">
    <source>
        <dbReference type="ARBA" id="ARBA00004141"/>
    </source>
</evidence>
<dbReference type="Pfam" id="PF07690">
    <property type="entry name" value="MFS_1"/>
    <property type="match status" value="1"/>
</dbReference>
<dbReference type="EMBL" id="CAADFC020000012">
    <property type="protein sequence ID" value="VIO70745.1"/>
    <property type="molecule type" value="Genomic_DNA"/>
</dbReference>
<dbReference type="GO" id="GO:0005886">
    <property type="term" value="C:plasma membrane"/>
    <property type="evidence" value="ECO:0007669"/>
    <property type="project" value="TreeGrafter"/>
</dbReference>
<feature type="domain" description="Major facilitator superfamily (MFS) profile" evidence="7">
    <location>
        <begin position="6"/>
        <end position="128"/>
    </location>
</feature>
<name>A0A508T5R1_9BRAD</name>
<gene>
    <name evidence="8" type="primary">bcr_1</name>
    <name evidence="8" type="ORF">CI1B_33810</name>
</gene>
<evidence type="ECO:0000256" key="5">
    <source>
        <dbReference type="ARBA" id="ARBA00023136"/>
    </source>
</evidence>
<comment type="caution">
    <text evidence="8">The sequence shown here is derived from an EMBL/GenBank/DDBJ whole genome shotgun (WGS) entry which is preliminary data.</text>
</comment>
<feature type="transmembrane region" description="Helical" evidence="6">
    <location>
        <begin position="73"/>
        <end position="94"/>
    </location>
</feature>
<dbReference type="PANTHER" id="PTHR23502">
    <property type="entry name" value="MAJOR FACILITATOR SUPERFAMILY"/>
    <property type="match status" value="1"/>
</dbReference>
<evidence type="ECO:0000256" key="3">
    <source>
        <dbReference type="ARBA" id="ARBA00022692"/>
    </source>
</evidence>
<comment type="subcellular location">
    <subcellularLocation>
        <location evidence="1">Membrane</location>
        <topology evidence="1">Multi-pass membrane protein</topology>
    </subcellularLocation>
</comment>
<dbReference type="Gene3D" id="1.20.1720.10">
    <property type="entry name" value="Multidrug resistance protein D"/>
    <property type="match status" value="1"/>
</dbReference>
<dbReference type="PROSITE" id="PS50850">
    <property type="entry name" value="MFS"/>
    <property type="match status" value="1"/>
</dbReference>
<keyword evidence="9" id="KW-1185">Reference proteome</keyword>
<dbReference type="InterPro" id="IPR036259">
    <property type="entry name" value="MFS_trans_sf"/>
</dbReference>
<evidence type="ECO:0000256" key="6">
    <source>
        <dbReference type="SAM" id="Phobius"/>
    </source>
</evidence>
<accession>A0A508T5R1</accession>
<dbReference type="InterPro" id="IPR020846">
    <property type="entry name" value="MFS_dom"/>
</dbReference>
<proteinExistence type="predicted"/>
<evidence type="ECO:0000313" key="8">
    <source>
        <dbReference type="EMBL" id="VIO70745.1"/>
    </source>
</evidence>
<dbReference type="GO" id="GO:1990961">
    <property type="term" value="P:xenobiotic detoxification by transmembrane export across the plasma membrane"/>
    <property type="evidence" value="ECO:0007669"/>
    <property type="project" value="TreeGrafter"/>
</dbReference>
<dbReference type="Proteomes" id="UP000328092">
    <property type="component" value="Unassembled WGS sequence"/>
</dbReference>
<organism evidence="8 9">
    <name type="scientific">Bradyrhizobium ivorense</name>
    <dbReference type="NCBI Taxonomy" id="2511166"/>
    <lineage>
        <taxon>Bacteria</taxon>
        <taxon>Pseudomonadati</taxon>
        <taxon>Pseudomonadota</taxon>
        <taxon>Alphaproteobacteria</taxon>
        <taxon>Hyphomicrobiales</taxon>
        <taxon>Nitrobacteraceae</taxon>
        <taxon>Bradyrhizobium</taxon>
    </lineage>
</organism>
<dbReference type="PROSITE" id="PS00216">
    <property type="entry name" value="SUGAR_TRANSPORT_1"/>
    <property type="match status" value="1"/>
</dbReference>
<evidence type="ECO:0000256" key="4">
    <source>
        <dbReference type="ARBA" id="ARBA00022989"/>
    </source>
</evidence>